<comment type="similarity">
    <text evidence="7">Belongs to the glycosyltransferase 87 family.</text>
</comment>
<dbReference type="EMBL" id="SNXZ01000003">
    <property type="protein sequence ID" value="TDP97873.1"/>
    <property type="molecule type" value="Genomic_DNA"/>
</dbReference>
<dbReference type="AlphaFoldDB" id="A0A4R6SE02"/>
<keyword evidence="3 9" id="KW-0808">Transferase</keyword>
<keyword evidence="9" id="KW-0328">Glycosyltransferase</keyword>
<evidence type="ECO:0000256" key="6">
    <source>
        <dbReference type="ARBA" id="ARBA00023136"/>
    </source>
</evidence>
<feature type="transmembrane region" description="Helical" evidence="8">
    <location>
        <begin position="33"/>
        <end position="56"/>
    </location>
</feature>
<dbReference type="GO" id="GO:0016758">
    <property type="term" value="F:hexosyltransferase activity"/>
    <property type="evidence" value="ECO:0007669"/>
    <property type="project" value="InterPro"/>
</dbReference>
<evidence type="ECO:0000313" key="9">
    <source>
        <dbReference type="EMBL" id="TDP97873.1"/>
    </source>
</evidence>
<proteinExistence type="inferred from homology"/>
<feature type="transmembrane region" description="Helical" evidence="8">
    <location>
        <begin position="389"/>
        <end position="411"/>
    </location>
</feature>
<protein>
    <submittedName>
        <fullName evidence="9">Alpha-1,2-mannosyltransferase</fullName>
    </submittedName>
</protein>
<keyword evidence="10" id="KW-1185">Reference proteome</keyword>
<accession>A0A4R6SE02</accession>
<evidence type="ECO:0000256" key="5">
    <source>
        <dbReference type="ARBA" id="ARBA00022989"/>
    </source>
</evidence>
<organism evidence="9 10">
    <name type="scientific">Labedaea rhizosphaerae</name>
    <dbReference type="NCBI Taxonomy" id="598644"/>
    <lineage>
        <taxon>Bacteria</taxon>
        <taxon>Bacillati</taxon>
        <taxon>Actinomycetota</taxon>
        <taxon>Actinomycetes</taxon>
        <taxon>Pseudonocardiales</taxon>
        <taxon>Pseudonocardiaceae</taxon>
        <taxon>Labedaea</taxon>
    </lineage>
</organism>
<evidence type="ECO:0000313" key="10">
    <source>
        <dbReference type="Proteomes" id="UP000295444"/>
    </source>
</evidence>
<feature type="transmembrane region" description="Helical" evidence="8">
    <location>
        <begin position="224"/>
        <end position="243"/>
    </location>
</feature>
<evidence type="ECO:0000256" key="2">
    <source>
        <dbReference type="ARBA" id="ARBA00022475"/>
    </source>
</evidence>
<dbReference type="RefSeq" id="WP_133851013.1">
    <property type="nucleotide sequence ID" value="NZ_SNXZ01000003.1"/>
</dbReference>
<evidence type="ECO:0000256" key="4">
    <source>
        <dbReference type="ARBA" id="ARBA00022692"/>
    </source>
</evidence>
<dbReference type="Pfam" id="PF09594">
    <property type="entry name" value="GT87"/>
    <property type="match status" value="1"/>
</dbReference>
<name>A0A4R6SE02_LABRH</name>
<dbReference type="GO" id="GO:0005886">
    <property type="term" value="C:plasma membrane"/>
    <property type="evidence" value="ECO:0007669"/>
    <property type="project" value="UniProtKB-SubCell"/>
</dbReference>
<reference evidence="9 10" key="1">
    <citation type="submission" date="2019-03" db="EMBL/GenBank/DDBJ databases">
        <title>Genomic Encyclopedia of Type Strains, Phase IV (KMG-IV): sequencing the most valuable type-strain genomes for metagenomic binning, comparative biology and taxonomic classification.</title>
        <authorList>
            <person name="Goeker M."/>
        </authorList>
    </citation>
    <scope>NUCLEOTIDE SEQUENCE [LARGE SCALE GENOMIC DNA]</scope>
    <source>
        <strain evidence="9 10">DSM 45361</strain>
    </source>
</reference>
<feature type="transmembrane region" description="Helical" evidence="8">
    <location>
        <begin position="315"/>
        <end position="348"/>
    </location>
</feature>
<dbReference type="Proteomes" id="UP000295444">
    <property type="component" value="Unassembled WGS sequence"/>
</dbReference>
<keyword evidence="5 8" id="KW-1133">Transmembrane helix</keyword>
<feature type="transmembrane region" description="Helical" evidence="8">
    <location>
        <begin position="101"/>
        <end position="134"/>
    </location>
</feature>
<comment type="subcellular location">
    <subcellularLocation>
        <location evidence="1">Cell membrane</location>
        <topology evidence="1">Multi-pass membrane protein</topology>
    </subcellularLocation>
</comment>
<sequence length="433" mass="47660">MGSGDNDAKPRPGQVDAKNADPGRVDAWVSRRFWLVLTVLVLVMAAAYVTDAVLLVRGLDLRVYRAGGYAWLHDVPLYSDRFPPLLGVSQPLQFTYPPMSAILFVPMALLPFTFALVVHEVISIASLFLTCLLVGYHRFASPRTAVIASLAITSVAPALEPVRETLHFGQINLLLMLMIAVDCLLPRDRLRWLPRGVLTGIAAAVKLTPAVFVLYFLARKDWKGAATSVGTFIAAAGLAFALGPRDSKEYWLHALLDPDRIGEIVFSHNQSFNATLYRLGLTGELRSALWLFAALVIVVLGVLAARRALRQGDQLGAMFVVAAVGLFASPVSWDHHWVWIAPAMFVLVSAIRRSPGWKRWVSVLIIALYVLPPHAILPNMDDAELEWTWWQHLIGNTYLYTAVGVVIYVLVRRAPAATETTATTPAKQAARAR</sequence>
<feature type="transmembrane region" description="Helical" evidence="8">
    <location>
        <begin position="360"/>
        <end position="377"/>
    </location>
</feature>
<keyword evidence="4 8" id="KW-0812">Transmembrane</keyword>
<comment type="caution">
    <text evidence="9">The sequence shown here is derived from an EMBL/GenBank/DDBJ whole genome shotgun (WGS) entry which is preliminary data.</text>
</comment>
<gene>
    <name evidence="9" type="ORF">EV186_103850</name>
</gene>
<dbReference type="OrthoDB" id="9774600at2"/>
<evidence type="ECO:0000256" key="8">
    <source>
        <dbReference type="SAM" id="Phobius"/>
    </source>
</evidence>
<feature type="transmembrane region" description="Helical" evidence="8">
    <location>
        <begin position="288"/>
        <end position="309"/>
    </location>
</feature>
<keyword evidence="2" id="KW-1003">Cell membrane</keyword>
<evidence type="ECO:0000256" key="1">
    <source>
        <dbReference type="ARBA" id="ARBA00004651"/>
    </source>
</evidence>
<evidence type="ECO:0000256" key="3">
    <source>
        <dbReference type="ARBA" id="ARBA00022679"/>
    </source>
</evidence>
<evidence type="ECO:0000256" key="7">
    <source>
        <dbReference type="ARBA" id="ARBA00024033"/>
    </source>
</evidence>
<dbReference type="InterPro" id="IPR018584">
    <property type="entry name" value="GT87"/>
</dbReference>
<keyword evidence="6 8" id="KW-0472">Membrane</keyword>
<feature type="transmembrane region" description="Helical" evidence="8">
    <location>
        <begin position="197"/>
        <end position="218"/>
    </location>
</feature>